<evidence type="ECO:0000259" key="4">
    <source>
        <dbReference type="Pfam" id="PF13873"/>
    </source>
</evidence>
<dbReference type="AlphaFoldDB" id="A0A8J5TIT5"/>
<sequence length="102" mass="12044">MDNKPHLKRRPNFSEAEKIMLVKEVMKRRKVLLGKSESIVPMRLRMEAWDSIASAINGVNPAVRQRERNELKKKFTDFKSSVKKDLERRRKALLRGIHTVLY</sequence>
<dbReference type="GO" id="GO:0005634">
    <property type="term" value="C:nucleus"/>
    <property type="evidence" value="ECO:0007669"/>
    <property type="project" value="TreeGrafter"/>
</dbReference>
<feature type="domain" description="Myb/SANT-like DNA-binding" evidence="4">
    <location>
        <begin position="9"/>
        <end position="86"/>
    </location>
</feature>
<accession>A0A8J5TIT5</accession>
<evidence type="ECO:0000256" key="1">
    <source>
        <dbReference type="ARBA" id="ARBA00011764"/>
    </source>
</evidence>
<keyword evidence="6" id="KW-1185">Reference proteome</keyword>
<comment type="function">
    <text evidence="3">Involved in transvection phenomena (= synapsis-dependent gene expression), where the synaptic pairing of chromosomes carrying genes with which zeste interacts influences the expression of these genes. Zeste binds to DNA and stimulates transcription from a nearby promoter.</text>
</comment>
<evidence type="ECO:0000256" key="2">
    <source>
        <dbReference type="ARBA" id="ARBA00016807"/>
    </source>
</evidence>
<dbReference type="Pfam" id="PF13873">
    <property type="entry name" value="Myb_DNA-bind_5"/>
    <property type="match status" value="1"/>
</dbReference>
<protein>
    <recommendedName>
        <fullName evidence="2">Regulatory protein zeste</fullName>
    </recommendedName>
</protein>
<evidence type="ECO:0000313" key="5">
    <source>
        <dbReference type="EMBL" id="KAG7172847.1"/>
    </source>
</evidence>
<evidence type="ECO:0000313" key="6">
    <source>
        <dbReference type="Proteomes" id="UP000747542"/>
    </source>
</evidence>
<gene>
    <name evidence="5" type="primary">msantd4-L2</name>
    <name evidence="5" type="ORF">Hamer_G022775</name>
</gene>
<dbReference type="InterPro" id="IPR028002">
    <property type="entry name" value="Myb_DNA-bind_5"/>
</dbReference>
<proteinExistence type="predicted"/>
<dbReference type="PANTHER" id="PTHR23098">
    <property type="entry name" value="AGAP001331-PA-RELATED"/>
    <property type="match status" value="1"/>
</dbReference>
<comment type="caution">
    <text evidence="5">The sequence shown here is derived from an EMBL/GenBank/DDBJ whole genome shotgun (WGS) entry which is preliminary data.</text>
</comment>
<keyword evidence="5" id="KW-0238">DNA-binding</keyword>
<name>A0A8J5TIT5_HOMAM</name>
<dbReference type="GO" id="GO:0003677">
    <property type="term" value="F:DNA binding"/>
    <property type="evidence" value="ECO:0007669"/>
    <property type="project" value="UniProtKB-KW"/>
</dbReference>
<dbReference type="Proteomes" id="UP000747542">
    <property type="component" value="Unassembled WGS sequence"/>
</dbReference>
<dbReference type="PANTHER" id="PTHR23098:SF16">
    <property type="entry name" value="REGULATORY PROTEIN ZESTE"/>
    <property type="match status" value="1"/>
</dbReference>
<comment type="subunit">
    <text evidence="1">Self-associates forming complexes of several hundred monomers.</text>
</comment>
<organism evidence="5 6">
    <name type="scientific">Homarus americanus</name>
    <name type="common">American lobster</name>
    <dbReference type="NCBI Taxonomy" id="6706"/>
    <lineage>
        <taxon>Eukaryota</taxon>
        <taxon>Metazoa</taxon>
        <taxon>Ecdysozoa</taxon>
        <taxon>Arthropoda</taxon>
        <taxon>Crustacea</taxon>
        <taxon>Multicrustacea</taxon>
        <taxon>Malacostraca</taxon>
        <taxon>Eumalacostraca</taxon>
        <taxon>Eucarida</taxon>
        <taxon>Decapoda</taxon>
        <taxon>Pleocyemata</taxon>
        <taxon>Astacidea</taxon>
        <taxon>Nephropoidea</taxon>
        <taxon>Nephropidae</taxon>
        <taxon>Homarus</taxon>
    </lineage>
</organism>
<evidence type="ECO:0000256" key="3">
    <source>
        <dbReference type="ARBA" id="ARBA00025466"/>
    </source>
</evidence>
<reference evidence="5" key="1">
    <citation type="journal article" date="2021" name="Sci. Adv.">
        <title>The American lobster genome reveals insights on longevity, neural, and immune adaptations.</title>
        <authorList>
            <person name="Polinski J.M."/>
            <person name="Zimin A.V."/>
            <person name="Clark K.F."/>
            <person name="Kohn A.B."/>
            <person name="Sadowski N."/>
            <person name="Timp W."/>
            <person name="Ptitsyn A."/>
            <person name="Khanna P."/>
            <person name="Romanova D.Y."/>
            <person name="Williams P."/>
            <person name="Greenwood S.J."/>
            <person name="Moroz L.L."/>
            <person name="Walt D.R."/>
            <person name="Bodnar A.G."/>
        </authorList>
    </citation>
    <scope>NUCLEOTIDE SEQUENCE</scope>
    <source>
        <strain evidence="5">GMGI-L3</strain>
    </source>
</reference>
<dbReference type="EMBL" id="JAHLQT010010337">
    <property type="protein sequence ID" value="KAG7172847.1"/>
    <property type="molecule type" value="Genomic_DNA"/>
</dbReference>